<dbReference type="NCBIfam" id="TIGR01877">
    <property type="entry name" value="cas_cas6"/>
    <property type="match status" value="1"/>
</dbReference>
<dbReference type="Proteomes" id="UP001596143">
    <property type="component" value="Unassembled WGS sequence"/>
</dbReference>
<dbReference type="EMBL" id="JBHSPF010000039">
    <property type="protein sequence ID" value="MFC5628892.1"/>
    <property type="molecule type" value="Genomic_DNA"/>
</dbReference>
<keyword evidence="4" id="KW-1185">Reference proteome</keyword>
<evidence type="ECO:0000313" key="4">
    <source>
        <dbReference type="Proteomes" id="UP001596143"/>
    </source>
</evidence>
<dbReference type="PANTHER" id="PTHR36984:SF3">
    <property type="entry name" value="CRISPR-ASSOCIATED ENDORIBONUCLEASE CAS6"/>
    <property type="match status" value="1"/>
</dbReference>
<dbReference type="InterPro" id="IPR045747">
    <property type="entry name" value="CRISPR-assoc_prot_Cas6_N_sf"/>
</dbReference>
<dbReference type="RefSeq" id="WP_270896603.1">
    <property type="nucleotide sequence ID" value="NZ_JBHSPF010000039.1"/>
</dbReference>
<dbReference type="InterPro" id="IPR010156">
    <property type="entry name" value="CRISPR-assoc_prot_Cas6"/>
</dbReference>
<organism evidence="3 4">
    <name type="scientific">Aliibacillus thermotolerans</name>
    <dbReference type="NCBI Taxonomy" id="1834418"/>
    <lineage>
        <taxon>Bacteria</taxon>
        <taxon>Bacillati</taxon>
        <taxon>Bacillota</taxon>
        <taxon>Bacilli</taxon>
        <taxon>Bacillales</taxon>
        <taxon>Bacillaceae</taxon>
        <taxon>Aliibacillus</taxon>
    </lineage>
</organism>
<dbReference type="InterPro" id="IPR049435">
    <property type="entry name" value="Cas_Cas6_C"/>
</dbReference>
<evidence type="ECO:0000256" key="1">
    <source>
        <dbReference type="ARBA" id="ARBA00023118"/>
    </source>
</evidence>
<comment type="caution">
    <text evidence="3">The sequence shown here is derived from an EMBL/GenBank/DDBJ whole genome shotgun (WGS) entry which is preliminary data.</text>
</comment>
<proteinExistence type="predicted"/>
<evidence type="ECO:0000259" key="2">
    <source>
        <dbReference type="Pfam" id="PF01881"/>
    </source>
</evidence>
<gene>
    <name evidence="3" type="primary">cas6</name>
    <name evidence="3" type="ORF">ACFPTR_08400</name>
</gene>
<dbReference type="Pfam" id="PF01881">
    <property type="entry name" value="Cas_Cas6_C"/>
    <property type="match status" value="1"/>
</dbReference>
<dbReference type="PANTHER" id="PTHR36984">
    <property type="entry name" value="CRISPR-ASSOCIATED ENDORIBONUCLEASE CAS6 1"/>
    <property type="match status" value="1"/>
</dbReference>
<reference evidence="4" key="1">
    <citation type="journal article" date="2019" name="Int. J. Syst. Evol. Microbiol.">
        <title>The Global Catalogue of Microorganisms (GCM) 10K type strain sequencing project: providing services to taxonomists for standard genome sequencing and annotation.</title>
        <authorList>
            <consortium name="The Broad Institute Genomics Platform"/>
            <consortium name="The Broad Institute Genome Sequencing Center for Infectious Disease"/>
            <person name="Wu L."/>
            <person name="Ma J."/>
        </authorList>
    </citation>
    <scope>NUCLEOTIDE SEQUENCE [LARGE SCALE GENOMIC DNA]</scope>
    <source>
        <strain evidence="4">CGMCC 1.15790</strain>
    </source>
</reference>
<dbReference type="Gene3D" id="3.30.70.1900">
    <property type="match status" value="1"/>
</dbReference>
<dbReference type="CDD" id="cd21140">
    <property type="entry name" value="Cas6_I-like"/>
    <property type="match status" value="1"/>
</dbReference>
<keyword evidence="1" id="KW-0051">Antiviral defense</keyword>
<sequence>MRLRATFKIVDEQLEYGYQMGVVSLIKEALKRSSESYFKRLYEKDHTPKPFCFATFLHEPVFHSNNVSAKKISITISSFDHEFLLHFHNGLVKLNEHSYKNSIWTKERIQLLSEKEITSSTVTFRTLSPLLIEDKNGNPLSPQDTTYEREINYYASLTAKEFLGRTLYAPLKVKNHRMKKTVVKMTNSKWEKHNDGFLYFTGYRGLIRLDGRPEDLNMIYQIGLSKRRSQSFGLLDVYHQI</sequence>
<evidence type="ECO:0000313" key="3">
    <source>
        <dbReference type="EMBL" id="MFC5628892.1"/>
    </source>
</evidence>
<name>A0ABW0U7X8_9BACI</name>
<accession>A0ABW0U7X8</accession>
<dbReference type="Gene3D" id="3.30.70.1890">
    <property type="match status" value="1"/>
</dbReference>
<feature type="domain" description="CRISPR associated protein Cas6 C-terminal" evidence="2">
    <location>
        <begin position="113"/>
        <end position="237"/>
    </location>
</feature>
<protein>
    <submittedName>
        <fullName evidence="3">CRISPR-associated endoribonuclease Cas6</fullName>
    </submittedName>
</protein>